<protein>
    <submittedName>
        <fullName evidence="1">Uncharacterized protein</fullName>
    </submittedName>
</protein>
<proteinExistence type="predicted"/>
<evidence type="ECO:0000313" key="1">
    <source>
        <dbReference type="EMBL" id="OUA02091.1"/>
    </source>
</evidence>
<comment type="caution">
    <text evidence="1">The sequence shown here is derived from an EMBL/GenBank/DDBJ whole genome shotgun (WGS) entry which is preliminary data.</text>
</comment>
<gene>
    <name evidence="1" type="ORF">BK774_16610</name>
</gene>
<dbReference type="EMBL" id="NFEM01000081">
    <property type="protein sequence ID" value="OUA02091.1"/>
    <property type="molecule type" value="Genomic_DNA"/>
</dbReference>
<dbReference type="AlphaFoldDB" id="A0A9X6KGY3"/>
<organism evidence="1 2">
    <name type="scientific">Bacillus thuringiensis</name>
    <dbReference type="NCBI Taxonomy" id="1428"/>
    <lineage>
        <taxon>Bacteria</taxon>
        <taxon>Bacillati</taxon>
        <taxon>Bacillota</taxon>
        <taxon>Bacilli</taxon>
        <taxon>Bacillales</taxon>
        <taxon>Bacillaceae</taxon>
        <taxon>Bacillus</taxon>
        <taxon>Bacillus cereus group</taxon>
    </lineage>
</organism>
<evidence type="ECO:0000313" key="2">
    <source>
        <dbReference type="Proteomes" id="UP000194551"/>
    </source>
</evidence>
<name>A0A9X6KGY3_BACTU</name>
<reference evidence="1 2" key="1">
    <citation type="submission" date="2016-10" db="EMBL/GenBank/DDBJ databases">
        <title>Comparative genomics of Bacillus thuringiensis reveals a path to pathogens against multiple invertebrate hosts.</title>
        <authorList>
            <person name="Zheng J."/>
            <person name="Gao Q."/>
            <person name="Liu H."/>
            <person name="Peng D."/>
            <person name="Ruan L."/>
            <person name="Sun M."/>
        </authorList>
    </citation>
    <scope>NUCLEOTIDE SEQUENCE [LARGE SCALE GENOMIC DNA]</scope>
    <source>
        <strain evidence="1">HD5</strain>
    </source>
</reference>
<dbReference type="RefSeq" id="WP_074642478.1">
    <property type="nucleotide sequence ID" value="NZ_CAKJXA010000099.1"/>
</dbReference>
<sequence>MQSNRTVQRDNTVVGDIVGRDKIVHIKKELIPKQLEPIRTELDDEYDLLTDADGTTLLKKLKDGQVNVQMRNRAVLRKTKALTILMKMCQTQHGRAIVADLFDSLMTMVENKYLINMDDGDLLKTNMEHIHEDFAPIIEQYSELIQVDQPILTGMLYIATSNCALKWKVEDAS</sequence>
<dbReference type="Proteomes" id="UP000194551">
    <property type="component" value="Unassembled WGS sequence"/>
</dbReference>
<accession>A0A9X6KGY3</accession>